<evidence type="ECO:0000313" key="5">
    <source>
        <dbReference type="Proteomes" id="UP000813461"/>
    </source>
</evidence>
<feature type="region of interest" description="Disordered" evidence="1">
    <location>
        <begin position="80"/>
        <end position="110"/>
    </location>
</feature>
<reference evidence="4" key="1">
    <citation type="journal article" date="2021" name="Nat. Commun.">
        <title>Genetic determinants of endophytism in the Arabidopsis root mycobiome.</title>
        <authorList>
            <person name="Mesny F."/>
            <person name="Miyauchi S."/>
            <person name="Thiergart T."/>
            <person name="Pickel B."/>
            <person name="Atanasova L."/>
            <person name="Karlsson M."/>
            <person name="Huettel B."/>
            <person name="Barry K.W."/>
            <person name="Haridas S."/>
            <person name="Chen C."/>
            <person name="Bauer D."/>
            <person name="Andreopoulos W."/>
            <person name="Pangilinan J."/>
            <person name="LaButti K."/>
            <person name="Riley R."/>
            <person name="Lipzen A."/>
            <person name="Clum A."/>
            <person name="Drula E."/>
            <person name="Henrissat B."/>
            <person name="Kohler A."/>
            <person name="Grigoriev I.V."/>
            <person name="Martin F.M."/>
            <person name="Hacquard S."/>
        </authorList>
    </citation>
    <scope>NUCLEOTIDE SEQUENCE</scope>
    <source>
        <strain evidence="4">MPI-SDFR-AT-0120</strain>
    </source>
</reference>
<feature type="signal peptide" evidence="3">
    <location>
        <begin position="1"/>
        <end position="18"/>
    </location>
</feature>
<keyword evidence="2" id="KW-0812">Transmembrane</keyword>
<name>A0A8K0QWM5_9PLEO</name>
<organism evidence="4 5">
    <name type="scientific">Paraphoma chrysanthemicola</name>
    <dbReference type="NCBI Taxonomy" id="798071"/>
    <lineage>
        <taxon>Eukaryota</taxon>
        <taxon>Fungi</taxon>
        <taxon>Dikarya</taxon>
        <taxon>Ascomycota</taxon>
        <taxon>Pezizomycotina</taxon>
        <taxon>Dothideomycetes</taxon>
        <taxon>Pleosporomycetidae</taxon>
        <taxon>Pleosporales</taxon>
        <taxon>Pleosporineae</taxon>
        <taxon>Phaeosphaeriaceae</taxon>
        <taxon>Paraphoma</taxon>
    </lineage>
</organism>
<evidence type="ECO:0000256" key="3">
    <source>
        <dbReference type="SAM" id="SignalP"/>
    </source>
</evidence>
<keyword evidence="2" id="KW-1133">Transmembrane helix</keyword>
<accession>A0A8K0QWM5</accession>
<dbReference type="EMBL" id="JAGMVJ010000021">
    <property type="protein sequence ID" value="KAH7074139.1"/>
    <property type="molecule type" value="Genomic_DNA"/>
</dbReference>
<comment type="caution">
    <text evidence="4">The sequence shown here is derived from an EMBL/GenBank/DDBJ whole genome shotgun (WGS) entry which is preliminary data.</text>
</comment>
<keyword evidence="3" id="KW-0732">Signal</keyword>
<keyword evidence="2" id="KW-0472">Membrane</keyword>
<gene>
    <name evidence="4" type="ORF">FB567DRAFT_453555</name>
</gene>
<dbReference type="AlphaFoldDB" id="A0A8K0QWM5"/>
<feature type="transmembrane region" description="Helical" evidence="2">
    <location>
        <begin position="38"/>
        <end position="62"/>
    </location>
</feature>
<evidence type="ECO:0000256" key="1">
    <source>
        <dbReference type="SAM" id="MobiDB-lite"/>
    </source>
</evidence>
<keyword evidence="5" id="KW-1185">Reference proteome</keyword>
<evidence type="ECO:0000313" key="4">
    <source>
        <dbReference type="EMBL" id="KAH7074139.1"/>
    </source>
</evidence>
<evidence type="ECO:0000256" key="2">
    <source>
        <dbReference type="SAM" id="Phobius"/>
    </source>
</evidence>
<sequence length="110" mass="11791">MLSTLLPVLFALVHLATALPTQEHATHHLQKRLETGPIVALSICIPGAALVLGLGIGIMWLYPKQLRKLRAQNPGREVGFADLMNGRTPQRPVPAAQGPPPDARHAALAM</sequence>
<proteinExistence type="predicted"/>
<dbReference type="Proteomes" id="UP000813461">
    <property type="component" value="Unassembled WGS sequence"/>
</dbReference>
<dbReference type="OrthoDB" id="3790357at2759"/>
<feature type="chain" id="PRO_5035455553" evidence="3">
    <location>
        <begin position="19"/>
        <end position="110"/>
    </location>
</feature>
<protein>
    <submittedName>
        <fullName evidence="4">Uncharacterized protein</fullName>
    </submittedName>
</protein>